<organism evidence="1 2">
    <name type="scientific">candidate division WOR_3 bacterium SM1_77</name>
    <dbReference type="NCBI Taxonomy" id="1703778"/>
    <lineage>
        <taxon>Bacteria</taxon>
        <taxon>Bacteria division WOR-3</taxon>
    </lineage>
</organism>
<dbReference type="AlphaFoldDB" id="A0A0S8JYJ2"/>
<dbReference type="Proteomes" id="UP000050975">
    <property type="component" value="Unassembled WGS sequence"/>
</dbReference>
<evidence type="ECO:0000313" key="1">
    <source>
        <dbReference type="EMBL" id="KPL13709.1"/>
    </source>
</evidence>
<proteinExistence type="predicted"/>
<protein>
    <submittedName>
        <fullName evidence="1">Uncharacterized protein</fullName>
    </submittedName>
</protein>
<reference evidence="1 2" key="1">
    <citation type="journal article" date="2015" name="Microbiome">
        <title>Genomic resolution of linkages in carbon, nitrogen, and sulfur cycling among widespread estuary sediment bacteria.</title>
        <authorList>
            <person name="Baker B.J."/>
            <person name="Lazar C.S."/>
            <person name="Teske A.P."/>
            <person name="Dick G.J."/>
        </authorList>
    </citation>
    <scope>NUCLEOTIDE SEQUENCE [LARGE SCALE GENOMIC DNA]</scope>
    <source>
        <strain evidence="1">SM1_77</strain>
    </source>
</reference>
<name>A0A0S8JYJ2_UNCW3</name>
<sequence>MINLSEYYDDEPAKNLVPLYTTPPQSELVGLTDEEAKKTFEAHNCTISADLAGILARAITAKLKEKNR</sequence>
<accession>A0A0S8JYJ2</accession>
<dbReference type="EMBL" id="LJVE01000089">
    <property type="protein sequence ID" value="KPL13709.1"/>
    <property type="molecule type" value="Genomic_DNA"/>
</dbReference>
<evidence type="ECO:0000313" key="2">
    <source>
        <dbReference type="Proteomes" id="UP000050975"/>
    </source>
</evidence>
<comment type="caution">
    <text evidence="1">The sequence shown here is derived from an EMBL/GenBank/DDBJ whole genome shotgun (WGS) entry which is preliminary data.</text>
</comment>
<gene>
    <name evidence="1" type="ORF">AMJ74_04825</name>
</gene>